<keyword evidence="3" id="KW-1185">Reference proteome</keyword>
<organism evidence="2 3">
    <name type="scientific">Streptomyces silvensis</name>
    <dbReference type="NCBI Taxonomy" id="1765722"/>
    <lineage>
        <taxon>Bacteria</taxon>
        <taxon>Bacillati</taxon>
        <taxon>Actinomycetota</taxon>
        <taxon>Actinomycetes</taxon>
        <taxon>Kitasatosporales</taxon>
        <taxon>Streptomycetaceae</taxon>
        <taxon>Streptomyces</taxon>
    </lineage>
</organism>
<dbReference type="OrthoDB" id="4311187at2"/>
<evidence type="ECO:0000313" key="3">
    <source>
        <dbReference type="Proteomes" id="UP000054804"/>
    </source>
</evidence>
<feature type="compositionally biased region" description="Low complexity" evidence="1">
    <location>
        <begin position="211"/>
        <end position="229"/>
    </location>
</feature>
<proteinExistence type="predicted"/>
<reference evidence="2 3" key="1">
    <citation type="submission" date="2015-12" db="EMBL/GenBank/DDBJ databases">
        <title>Draft genome sequence of Streptomyces silvensis ATCC 53525, a producer of novel hormone antagonists.</title>
        <authorList>
            <person name="Johnston C.W."/>
            <person name="Li Y."/>
            <person name="Magarvey N.A."/>
        </authorList>
    </citation>
    <scope>NUCLEOTIDE SEQUENCE [LARGE SCALE GENOMIC DNA]</scope>
    <source>
        <strain evidence="2 3">ATCC 53525</strain>
    </source>
</reference>
<evidence type="ECO:0000256" key="1">
    <source>
        <dbReference type="SAM" id="MobiDB-lite"/>
    </source>
</evidence>
<dbReference type="Proteomes" id="UP000054804">
    <property type="component" value="Unassembled WGS sequence"/>
</dbReference>
<comment type="caution">
    <text evidence="2">The sequence shown here is derived from an EMBL/GenBank/DDBJ whole genome shotgun (WGS) entry which is preliminary data.</text>
</comment>
<feature type="compositionally biased region" description="Polar residues" evidence="1">
    <location>
        <begin position="162"/>
        <end position="185"/>
    </location>
</feature>
<protein>
    <recommendedName>
        <fullName evidence="4">Helix-turn-helix domain-containing protein</fullName>
    </recommendedName>
</protein>
<dbReference type="Gene3D" id="1.10.10.10">
    <property type="entry name" value="Winged helix-like DNA-binding domain superfamily/Winged helix DNA-binding domain"/>
    <property type="match status" value="1"/>
</dbReference>
<gene>
    <name evidence="2" type="ORF">AT728_16450</name>
</gene>
<feature type="region of interest" description="Disordered" evidence="1">
    <location>
        <begin position="107"/>
        <end position="240"/>
    </location>
</feature>
<evidence type="ECO:0000313" key="2">
    <source>
        <dbReference type="EMBL" id="KUF17391.1"/>
    </source>
</evidence>
<dbReference type="AlphaFoldDB" id="A0A0W7X3K4"/>
<accession>A0A0W7X3K4</accession>
<dbReference type="EMBL" id="LOCL01000034">
    <property type="protein sequence ID" value="KUF17391.1"/>
    <property type="molecule type" value="Genomic_DNA"/>
</dbReference>
<evidence type="ECO:0008006" key="4">
    <source>
        <dbReference type="Google" id="ProtNLM"/>
    </source>
</evidence>
<dbReference type="Pfam" id="PF13730">
    <property type="entry name" value="HTH_36"/>
    <property type="match status" value="1"/>
</dbReference>
<sequence>MLWAMKAAPVADTTEKLILISLAERADEDGCDAFPSKATLAKDALCDEKTVQRKLGKLVDRKLIGLGEQRAAQYIEKRYRPKVYDLLIPYSWFPDVDDINETRRRRGRGLLTPENRPDIVPAPTRVQRSDKGKPRPKQGSASSRGDKESPLENQGAAPASGGTESPTRGDSQSQQGGLTDPQTSPVEPPHSNLPMAPSARSADNGRQAPTGSSARGTSSGSAAADGAEAPNRTSARSGREVLVTAEVQRVLEGFPDALREALVRKVRSDRPKTVIQAIEKQLAGGGLAQAKMLGDRVARRWVTHGYTKHYAAGTLSSPVGAAVAMLQPGPCPKPHCEDGELDDGNPCRSCIERDKNRRADKEQARKARAAEKEAEFRRRACPYCKEDRGTAGQPCGECAGAIASSKRDAAVFVDQAVAEHVARTGGDQQAAAAFRAHVTKEIERARMSVAARGADMLGQALTIRLTADNLAREQSRLREQVAAEENVVLAAETDRPDPGQVVGIPAQPWGGDHCPGHENTGCPWEKPAVGTDGLCARCRIEAVKKQPARIG</sequence>
<name>A0A0W7X3K4_9ACTN</name>
<dbReference type="InterPro" id="IPR036388">
    <property type="entry name" value="WH-like_DNA-bd_sf"/>
</dbReference>